<dbReference type="AlphaFoldDB" id="A0A1G1W6H6"/>
<dbReference type="Proteomes" id="UP000177103">
    <property type="component" value="Unassembled WGS sequence"/>
</dbReference>
<evidence type="ECO:0008006" key="4">
    <source>
        <dbReference type="Google" id="ProtNLM"/>
    </source>
</evidence>
<proteinExistence type="predicted"/>
<evidence type="ECO:0000313" key="2">
    <source>
        <dbReference type="EMBL" id="OGY23302.1"/>
    </source>
</evidence>
<feature type="transmembrane region" description="Helical" evidence="1">
    <location>
        <begin position="136"/>
        <end position="156"/>
    </location>
</feature>
<organism evidence="2 3">
    <name type="scientific">Candidatus Woykebacteria bacterium RBG_13_40_7b</name>
    <dbReference type="NCBI Taxonomy" id="1802594"/>
    <lineage>
        <taxon>Bacteria</taxon>
        <taxon>Candidatus Woykeibacteriota</taxon>
    </lineage>
</organism>
<reference evidence="2 3" key="1">
    <citation type="journal article" date="2016" name="Nat. Commun.">
        <title>Thousands of microbial genomes shed light on interconnected biogeochemical processes in an aquifer system.</title>
        <authorList>
            <person name="Anantharaman K."/>
            <person name="Brown C.T."/>
            <person name="Hug L.A."/>
            <person name="Sharon I."/>
            <person name="Castelle C.J."/>
            <person name="Probst A.J."/>
            <person name="Thomas B.C."/>
            <person name="Singh A."/>
            <person name="Wilkins M.J."/>
            <person name="Karaoz U."/>
            <person name="Brodie E.L."/>
            <person name="Williams K.H."/>
            <person name="Hubbard S.S."/>
            <person name="Banfield J.F."/>
        </authorList>
    </citation>
    <scope>NUCLEOTIDE SEQUENCE [LARGE SCALE GENOMIC DNA]</scope>
</reference>
<keyword evidence="1" id="KW-0472">Membrane</keyword>
<protein>
    <recommendedName>
        <fullName evidence="4">Baseplate protein J-like domain-containing protein</fullName>
    </recommendedName>
</protein>
<keyword evidence="1" id="KW-0812">Transmembrane</keyword>
<dbReference type="EMBL" id="MHCQ01000044">
    <property type="protein sequence ID" value="OGY23302.1"/>
    <property type="molecule type" value="Genomic_DNA"/>
</dbReference>
<keyword evidence="1" id="KW-1133">Transmembrane helix</keyword>
<gene>
    <name evidence="2" type="ORF">A2Y57_04920</name>
</gene>
<evidence type="ECO:0000313" key="3">
    <source>
        <dbReference type="Proteomes" id="UP000177103"/>
    </source>
</evidence>
<accession>A0A1G1W6H6</accession>
<comment type="caution">
    <text evidence="2">The sequence shown here is derived from an EMBL/GenBank/DDBJ whole genome shotgun (WGS) entry which is preliminary data.</text>
</comment>
<name>A0A1G1W6H6_9BACT</name>
<sequence length="514" mass="56019">MKNLQFGKNDSFQKILQSLKESEDSEINLSVEEGSPILSNPTLIEVIKRLGLRWRKKFNFVSLPQFYSPPTEVAPPVIAPPVATPSAALPTVPPTAHAGFVVGKDVAAEKGWHEARETTSFFKRIKLNKILRNKKAVYLGFATLALIVLASLVALLPKAKVTLYVNSKTLEKEVSLAGSGKIENVDLETSTLPLKSLEESLSDTSRAKTTGEKLIGDEAKGRVTVRNYSPLADRTFPAGTKIKPGSIASDLEFTFDSPLTIKAASISAEEGTIVSGKAAVGITAAKIGDEGNLAASTRFTVNNEPLTSVDAVNDLAFSGGLSKKVQVVSSSDQTKLLESLSETLKKKGETQLKSKVIEGLTLLEKSMEFSISNKKFSANVDSEAQELTLTLEAKIAALAYKQDNLKAILEFSLKELIPEGYKIEKLDSKDETFNKKEEGTFEIITKVTIYLTPEVKEAEIVKKIKGKSLGEVKGFLESQENISGYEIKISPSFFAFFQRMPFLSTKVNLEVESK</sequence>
<evidence type="ECO:0000256" key="1">
    <source>
        <dbReference type="SAM" id="Phobius"/>
    </source>
</evidence>